<name>A0A3D2X387_9FIRM</name>
<dbReference type="Pfam" id="PF08818">
    <property type="entry name" value="DUF1801"/>
    <property type="match status" value="1"/>
</dbReference>
<protein>
    <recommendedName>
        <fullName evidence="1">YdhG-like domain-containing protein</fullName>
    </recommendedName>
</protein>
<dbReference type="Gene3D" id="3.90.1150.200">
    <property type="match status" value="1"/>
</dbReference>
<dbReference type="AlphaFoldDB" id="A0A3D2X387"/>
<gene>
    <name evidence="2" type="ORF">DHW61_04020</name>
</gene>
<sequence length="113" mass="13187">MNEIDQYILQYPLELQLRLQEIRNIIKEAAPEATEKISWRMPTFYLNGNLVHFALHKAHIGFYPGADGVEQFKHKLGDYKYSKGAIQFPLSKPLPKELITEIVKFRVEQNSNK</sequence>
<evidence type="ECO:0000313" key="2">
    <source>
        <dbReference type="EMBL" id="HCL01572.1"/>
    </source>
</evidence>
<dbReference type="InterPro" id="IPR014922">
    <property type="entry name" value="YdhG-like"/>
</dbReference>
<comment type="caution">
    <text evidence="2">The sequence shown here is derived from an EMBL/GenBank/DDBJ whole genome shotgun (WGS) entry which is preliminary data.</text>
</comment>
<reference evidence="2 3" key="1">
    <citation type="journal article" date="2018" name="Nat. Biotechnol.">
        <title>A standardized bacterial taxonomy based on genome phylogeny substantially revises the tree of life.</title>
        <authorList>
            <person name="Parks D.H."/>
            <person name="Chuvochina M."/>
            <person name="Waite D.W."/>
            <person name="Rinke C."/>
            <person name="Skarshewski A."/>
            <person name="Chaumeil P.A."/>
            <person name="Hugenholtz P."/>
        </authorList>
    </citation>
    <scope>NUCLEOTIDE SEQUENCE [LARGE SCALE GENOMIC DNA]</scope>
    <source>
        <strain evidence="2">UBA11728</strain>
    </source>
</reference>
<feature type="domain" description="YdhG-like" evidence="1">
    <location>
        <begin position="18"/>
        <end position="107"/>
    </location>
</feature>
<accession>A0A3D2X387</accession>
<dbReference type="Proteomes" id="UP000262969">
    <property type="component" value="Unassembled WGS sequence"/>
</dbReference>
<evidence type="ECO:0000313" key="3">
    <source>
        <dbReference type="Proteomes" id="UP000262969"/>
    </source>
</evidence>
<dbReference type="EMBL" id="DPVV01000141">
    <property type="protein sequence ID" value="HCL01572.1"/>
    <property type="molecule type" value="Genomic_DNA"/>
</dbReference>
<organism evidence="2 3">
    <name type="scientific">Lachnoclostridium phytofermentans</name>
    <dbReference type="NCBI Taxonomy" id="66219"/>
    <lineage>
        <taxon>Bacteria</taxon>
        <taxon>Bacillati</taxon>
        <taxon>Bacillota</taxon>
        <taxon>Clostridia</taxon>
        <taxon>Lachnospirales</taxon>
        <taxon>Lachnospiraceae</taxon>
    </lineage>
</organism>
<evidence type="ECO:0000259" key="1">
    <source>
        <dbReference type="Pfam" id="PF08818"/>
    </source>
</evidence>
<dbReference type="SUPFAM" id="SSF159888">
    <property type="entry name" value="YdhG-like"/>
    <property type="match status" value="1"/>
</dbReference>
<proteinExistence type="predicted"/>